<evidence type="ECO:0000259" key="8">
    <source>
        <dbReference type="PROSITE" id="PS50011"/>
    </source>
</evidence>
<name>A0ABP0FL58_CLALP</name>
<dbReference type="InterPro" id="IPR008271">
    <property type="entry name" value="Ser/Thr_kinase_AS"/>
</dbReference>
<dbReference type="PROSITE" id="PS00108">
    <property type="entry name" value="PROTEIN_KINASE_ST"/>
    <property type="match status" value="1"/>
</dbReference>
<dbReference type="Proteomes" id="UP001642483">
    <property type="component" value="Unassembled WGS sequence"/>
</dbReference>
<dbReference type="Pfam" id="PF00069">
    <property type="entry name" value="Pkinase"/>
    <property type="match status" value="1"/>
</dbReference>
<gene>
    <name evidence="9" type="ORF">CVLEPA_LOCUS10640</name>
</gene>
<dbReference type="CDD" id="cd14211">
    <property type="entry name" value="STKc_HIPK"/>
    <property type="match status" value="1"/>
</dbReference>
<evidence type="ECO:0000256" key="6">
    <source>
        <dbReference type="PROSITE-ProRule" id="PRU10141"/>
    </source>
</evidence>
<feature type="compositionally biased region" description="Polar residues" evidence="7">
    <location>
        <begin position="165"/>
        <end position="180"/>
    </location>
</feature>
<keyword evidence="10" id="KW-1185">Reference proteome</keyword>
<feature type="domain" description="Protein kinase" evidence="8">
    <location>
        <begin position="199"/>
        <end position="526"/>
    </location>
</feature>
<dbReference type="SMART" id="SM00220">
    <property type="entry name" value="S_TKc"/>
    <property type="match status" value="1"/>
</dbReference>
<dbReference type="PROSITE" id="PS50011">
    <property type="entry name" value="PROTEIN_KINASE_DOM"/>
    <property type="match status" value="1"/>
</dbReference>
<evidence type="ECO:0000256" key="3">
    <source>
        <dbReference type="ARBA" id="ARBA00022741"/>
    </source>
</evidence>
<comment type="caution">
    <text evidence="9">The sequence shown here is derived from an EMBL/GenBank/DDBJ whole genome shotgun (WGS) entry which is preliminary data.</text>
</comment>
<dbReference type="SUPFAM" id="SSF56112">
    <property type="entry name" value="Protein kinase-like (PK-like)"/>
    <property type="match status" value="1"/>
</dbReference>
<dbReference type="InterPro" id="IPR011009">
    <property type="entry name" value="Kinase-like_dom_sf"/>
</dbReference>
<dbReference type="Gene3D" id="1.10.510.10">
    <property type="entry name" value="Transferase(Phosphotransferase) domain 1"/>
    <property type="match status" value="1"/>
</dbReference>
<keyword evidence="1" id="KW-0723">Serine/threonine-protein kinase</keyword>
<dbReference type="PANTHER" id="PTHR24058">
    <property type="entry name" value="DUAL SPECIFICITY PROTEIN KINASE"/>
    <property type="match status" value="1"/>
</dbReference>
<dbReference type="Gene3D" id="3.30.200.20">
    <property type="entry name" value="Phosphorylase Kinase, domain 1"/>
    <property type="match status" value="1"/>
</dbReference>
<evidence type="ECO:0000313" key="10">
    <source>
        <dbReference type="Proteomes" id="UP001642483"/>
    </source>
</evidence>
<reference evidence="9 10" key="1">
    <citation type="submission" date="2024-02" db="EMBL/GenBank/DDBJ databases">
        <authorList>
            <person name="Daric V."/>
            <person name="Darras S."/>
        </authorList>
    </citation>
    <scope>NUCLEOTIDE SEQUENCE [LARGE SCALE GENOMIC DNA]</scope>
</reference>
<evidence type="ECO:0000256" key="1">
    <source>
        <dbReference type="ARBA" id="ARBA00022527"/>
    </source>
</evidence>
<keyword evidence="4" id="KW-0418">Kinase</keyword>
<dbReference type="PANTHER" id="PTHR24058:SF17">
    <property type="entry name" value="HOMEODOMAIN INTERACTING PROTEIN KINASE, ISOFORM D"/>
    <property type="match status" value="1"/>
</dbReference>
<protein>
    <recommendedName>
        <fullName evidence="8">Protein kinase domain-containing protein</fullName>
    </recommendedName>
</protein>
<feature type="region of interest" description="Disordered" evidence="7">
    <location>
        <begin position="146"/>
        <end position="182"/>
    </location>
</feature>
<accession>A0ABP0FL58</accession>
<sequence length="1087" mass="119920">MTSIAADDFHRFSRKDCLQVDVKLWNLEKHCATVLQNPVGAESSNFISSKFQQRPYLKGTKRKLSAERDSIGEIKSNNLTTFPKKLITSGLDKMHLDDHARFFQKQSAAPGNLSGLVHHSHLHPAQQHHQTTAPLSHVRHHHMYNQHKTSHTPQKNSQQRHQHQSNKNSTPGQQSSSSGNEGDYKLVHHEVLRSLTNEYEVLEFLGRGTFGQVVKCWKHGTNEIVAIKILKNHPSYARQGQIEVGILNRLSTENSDEFNFVRAFECFQHKNHTCLVFEMLEQNLYDFLKQNKFCPLKLKYIRPIMQQVLTALLKLKQLGLIHADLKPENIMLVDPGRQPYRVKVIDFGSASHVSKTVPSTYLQSRYYRAPEIILGLPFSEKIDMWSLGCVVAELFLGWPLYPGASEYDQIRYISQTQGLPTMQQFNDGTKTSKFFVHHNDGGFPMWRLKTPVEYEQETGVKSKEARKYIFNCLDDMTQVNIPQYDSSDMMAEKADRREFLDLLKRMLVLSAESRITPGEALNHQFVTMTHLIDYAHTTLVKSAVQKMEVCRKSHNLYDLVGHHQNQVAAVAAAAAGPAAAQFLTGFAPQGTAVASAISGSLQVPLGSQAPHSGGHGYARAGAFQQPLFICPTYGLQSSPTRNHHPNSVNSSAFAHNSNTLIPTMSSQSVVHSAAAVAAAQLSASNPLLSQNALPARPVLVPAWPGFAAAAAVGLKHQLNTNQADMLRRQQGLSGIGDATHCQPSGHKLKRQSSPVTLFTHQPIYIRDSPVSVITISSDSEEEEQPMATGPSLQRSNVISCVTVRDSPMEREQHPCGLSPAVKGGKVVAQIAPFSHEVIGSMDVAENGFTYQSHALEDKYLTNNSSVKHCNSHHHGENGRRVVKRDIDAEAAIHLAQPYSQHQKSYHSVNNMHISSKHERPRTLNVQTSVPAVASVACSVTGALGTIQIQPLNLSQNGSGSEIASRFRVGLSSTSAVHNAPYISPTLSHPPAVPYAAYMSAHASPTINPAVPLSTPAHFLGPVRQQLSSSLLSHPANHPQLSINHHTLIHSPAITHSHVQPHLPPGVFPGAYPISPSKPHGYPYFYQA</sequence>
<dbReference type="PROSITE" id="PS00107">
    <property type="entry name" value="PROTEIN_KINASE_ATP"/>
    <property type="match status" value="1"/>
</dbReference>
<dbReference type="InterPro" id="IPR000719">
    <property type="entry name" value="Prot_kinase_dom"/>
</dbReference>
<evidence type="ECO:0000313" key="9">
    <source>
        <dbReference type="EMBL" id="CAK8680384.1"/>
    </source>
</evidence>
<dbReference type="InterPro" id="IPR017441">
    <property type="entry name" value="Protein_kinase_ATP_BS"/>
</dbReference>
<dbReference type="EMBL" id="CAWYQH010000068">
    <property type="protein sequence ID" value="CAK8680384.1"/>
    <property type="molecule type" value="Genomic_DNA"/>
</dbReference>
<evidence type="ECO:0000256" key="2">
    <source>
        <dbReference type="ARBA" id="ARBA00022679"/>
    </source>
</evidence>
<evidence type="ECO:0000256" key="7">
    <source>
        <dbReference type="SAM" id="MobiDB-lite"/>
    </source>
</evidence>
<organism evidence="9 10">
    <name type="scientific">Clavelina lepadiformis</name>
    <name type="common">Light-bulb sea squirt</name>
    <name type="synonym">Ascidia lepadiformis</name>
    <dbReference type="NCBI Taxonomy" id="159417"/>
    <lineage>
        <taxon>Eukaryota</taxon>
        <taxon>Metazoa</taxon>
        <taxon>Chordata</taxon>
        <taxon>Tunicata</taxon>
        <taxon>Ascidiacea</taxon>
        <taxon>Aplousobranchia</taxon>
        <taxon>Clavelinidae</taxon>
        <taxon>Clavelina</taxon>
    </lineage>
</organism>
<dbReference type="InterPro" id="IPR050494">
    <property type="entry name" value="Ser_Thr_dual-spec_kinase"/>
</dbReference>
<feature type="binding site" evidence="6">
    <location>
        <position position="228"/>
    </location>
    <ligand>
        <name>ATP</name>
        <dbReference type="ChEBI" id="CHEBI:30616"/>
    </ligand>
</feature>
<keyword evidence="3 6" id="KW-0547">Nucleotide-binding</keyword>
<evidence type="ECO:0000256" key="5">
    <source>
        <dbReference type="ARBA" id="ARBA00022840"/>
    </source>
</evidence>
<keyword evidence="2" id="KW-0808">Transferase</keyword>
<proteinExistence type="predicted"/>
<keyword evidence="5 6" id="KW-0067">ATP-binding</keyword>
<evidence type="ECO:0000256" key="4">
    <source>
        <dbReference type="ARBA" id="ARBA00022777"/>
    </source>
</evidence>